<dbReference type="InterPro" id="IPR013497">
    <property type="entry name" value="Topo_IA_cen"/>
</dbReference>
<dbReference type="GO" id="GO:0003677">
    <property type="term" value="F:DNA binding"/>
    <property type="evidence" value="ECO:0007669"/>
    <property type="project" value="UniProtKB-KW"/>
</dbReference>
<dbReference type="InterPro" id="IPR013826">
    <property type="entry name" value="Topo_IA_cen_sub3"/>
</dbReference>
<feature type="site" description="Interaction with DNA" evidence="10">
    <location>
        <position position="156"/>
    </location>
</feature>
<evidence type="ECO:0000259" key="12">
    <source>
        <dbReference type="PROSITE" id="PS50880"/>
    </source>
</evidence>
<feature type="active site" description="O-(5'-phospho-DNA)-tyrosine intermediate" evidence="10">
    <location>
        <position position="302"/>
    </location>
</feature>
<evidence type="ECO:0000256" key="8">
    <source>
        <dbReference type="ARBA" id="ARBA00023125"/>
    </source>
</evidence>
<evidence type="ECO:0000256" key="1">
    <source>
        <dbReference type="ARBA" id="ARBA00000213"/>
    </source>
</evidence>
<dbReference type="GO" id="GO:0003917">
    <property type="term" value="F:DNA topoisomerase type I (single strand cut, ATP-independent) activity"/>
    <property type="evidence" value="ECO:0007669"/>
    <property type="project" value="UniProtKB-UniRule"/>
</dbReference>
<evidence type="ECO:0000256" key="6">
    <source>
        <dbReference type="ARBA" id="ARBA00022842"/>
    </source>
</evidence>
<dbReference type="Pfam" id="PF01751">
    <property type="entry name" value="Toprim"/>
    <property type="match status" value="1"/>
</dbReference>
<name>A0A4D7AX79_9FIRM</name>
<evidence type="ECO:0000256" key="11">
    <source>
        <dbReference type="SAM" id="MobiDB-lite"/>
    </source>
</evidence>
<dbReference type="InterPro" id="IPR000380">
    <property type="entry name" value="Topo_IA"/>
</dbReference>
<evidence type="ECO:0000256" key="4">
    <source>
        <dbReference type="ARBA" id="ARBA00022771"/>
    </source>
</evidence>
<dbReference type="PANTHER" id="PTHR42785:SF1">
    <property type="entry name" value="DNA TOPOISOMERASE"/>
    <property type="match status" value="1"/>
</dbReference>
<comment type="function">
    <text evidence="10">Releases the supercoiling and torsional tension of DNA, which is introduced during the DNA replication and transcription, by transiently cleaving and rejoining one strand of the DNA duplex. Introduces a single-strand break via transesterification at a target site in duplex DNA. The scissile phosphodiester is attacked by the catalytic tyrosine of the enzyme, resulting in the formation of a DNA-(5'-phosphotyrosyl)-enzyme intermediate and the expulsion of a 3'-OH DNA strand. The free DNA strand then undergoes passage around the unbroken strand, thus removing DNA supercoils. Finally, in the religation step, the DNA 3'-OH attacks the covalent intermediate to expel the active-site tyrosine and restore the DNA phosphodiester backbone.</text>
</comment>
<dbReference type="InterPro" id="IPR023405">
    <property type="entry name" value="Topo_IA_core_domain"/>
</dbReference>
<keyword evidence="8 10" id="KW-0238">DNA-binding</keyword>
<dbReference type="SUPFAM" id="SSF56712">
    <property type="entry name" value="Prokaryotic type I DNA topoisomerase"/>
    <property type="match status" value="1"/>
</dbReference>
<dbReference type="GO" id="GO:0005694">
    <property type="term" value="C:chromosome"/>
    <property type="evidence" value="ECO:0007669"/>
    <property type="project" value="InterPro"/>
</dbReference>
<accession>A0A4D7AX79</accession>
<evidence type="ECO:0000256" key="3">
    <source>
        <dbReference type="ARBA" id="ARBA00022723"/>
    </source>
</evidence>
<feature type="site" description="Interaction with DNA" evidence="10">
    <location>
        <position position="141"/>
    </location>
</feature>
<keyword evidence="6" id="KW-0460">Magnesium</keyword>
<dbReference type="InterPro" id="IPR005733">
    <property type="entry name" value="TopoI_bac-type"/>
</dbReference>
<dbReference type="HAMAP" id="MF_00952">
    <property type="entry name" value="Topoisom_1_prok"/>
    <property type="match status" value="1"/>
</dbReference>
<dbReference type="PROSITE" id="PS00396">
    <property type="entry name" value="TOPO_IA_1"/>
    <property type="match status" value="1"/>
</dbReference>
<evidence type="ECO:0000256" key="2">
    <source>
        <dbReference type="ARBA" id="ARBA00009446"/>
    </source>
</evidence>
<dbReference type="Proteomes" id="UP000298642">
    <property type="component" value="Chromosome"/>
</dbReference>
<evidence type="ECO:0000256" key="10">
    <source>
        <dbReference type="HAMAP-Rule" id="MF_00952"/>
    </source>
</evidence>
<dbReference type="KEGG" id="obj:EIO64_15780"/>
<dbReference type="InterPro" id="IPR003601">
    <property type="entry name" value="Topo_IA_2"/>
</dbReference>
<comment type="catalytic activity">
    <reaction evidence="1 10">
        <text>ATP-independent breakage of single-stranded DNA, followed by passage and rejoining.</text>
        <dbReference type="EC" id="5.6.2.1"/>
    </reaction>
</comment>
<evidence type="ECO:0000256" key="7">
    <source>
        <dbReference type="ARBA" id="ARBA00023029"/>
    </source>
</evidence>
<feature type="site" description="Interaction with DNA" evidence="10">
    <location>
        <position position="149"/>
    </location>
</feature>
<dbReference type="NCBIfam" id="TIGR01051">
    <property type="entry name" value="topA_bact"/>
    <property type="match status" value="1"/>
</dbReference>
<proteinExistence type="inferred from homology"/>
<dbReference type="CDD" id="cd03363">
    <property type="entry name" value="TOPRIM_TopoIA_TopoI"/>
    <property type="match status" value="1"/>
</dbReference>
<dbReference type="SMART" id="SM00437">
    <property type="entry name" value="TOP1Ac"/>
    <property type="match status" value="1"/>
</dbReference>
<feature type="domain" description="Toprim" evidence="12">
    <location>
        <begin position="4"/>
        <end position="114"/>
    </location>
</feature>
<feature type="site" description="Interaction with DNA" evidence="10">
    <location>
        <position position="34"/>
    </location>
</feature>
<evidence type="ECO:0000313" key="15">
    <source>
        <dbReference type="Proteomes" id="UP000298642"/>
    </source>
</evidence>
<evidence type="ECO:0000259" key="13">
    <source>
        <dbReference type="PROSITE" id="PS52039"/>
    </source>
</evidence>
<dbReference type="PROSITE" id="PS50880">
    <property type="entry name" value="TOPRIM"/>
    <property type="match status" value="1"/>
</dbReference>
<dbReference type="CDD" id="cd00186">
    <property type="entry name" value="TOP1Ac"/>
    <property type="match status" value="1"/>
</dbReference>
<dbReference type="Gene3D" id="2.70.20.10">
    <property type="entry name" value="Topoisomerase I, domain 3"/>
    <property type="match status" value="1"/>
</dbReference>
<dbReference type="InterPro" id="IPR023406">
    <property type="entry name" value="Topo_IA_AS"/>
</dbReference>
<keyword evidence="4" id="KW-0863">Zinc-finger</keyword>
<keyword evidence="3" id="KW-0479">Metal-binding</keyword>
<dbReference type="InterPro" id="IPR006171">
    <property type="entry name" value="TOPRIM_dom"/>
</dbReference>
<dbReference type="SMART" id="SM00436">
    <property type="entry name" value="TOP1Bc"/>
    <property type="match status" value="1"/>
</dbReference>
<dbReference type="PRINTS" id="PR00417">
    <property type="entry name" value="PRTPISMRASEI"/>
</dbReference>
<dbReference type="Gene3D" id="3.40.50.140">
    <property type="match status" value="1"/>
</dbReference>
<sequence>MAKHSLVIVESPAKAKTIGKYLGKEFEVKACMGHLRDLPKSTLGVDLEHDFEPVYKPIKGKEDIIADLKKSAKSAEMVYLATDPDREGEAISWHLKQLLNLPDEKTRRVTFNEITKNVVQESIREPRDIDQKLVDAQQARRILDRIVGYELSPLLWKKIRRGLSAGRVQSVATRMVDDRDREIEEFKPEEYWTLDANLFGDDAKKLPFAARYHGKDGKKAELKSAEDVDAVVHETEHAPFTVKTVKRTDKQRSPSPPFTTSTMQQEASRKLSMTPRRTMAIAQQLYEGVDIEGEGTVGLITYMRTDSLRISEEALASAKTFITGRYGEHYAQTHRYKAKAGAQDAHEAIRPSNVNWTPEQLKKDLTGEQYRLYRLVWSRFVASQMANAVYDSVAVEVEAAGHSFRASSSSLKFSGYTAVYEEGKDEEKEEKESPLPALREGEPLTLKDFDREQHFTQPPAHYTDATLIRAMEEQGIGRPSTYAPTVSTILDREYVVKEGKYLRITNLGRVVTALMKERFSDIADLKFTANMEQRLDSVEEGKTAWKDVLREFYGDFEQDLENAEKALDGARIKVPDEVSEEICPECGRNLVVKSGRFGRFLACPGYPECTFTMPLVVEMPGRCPKCGGRLMKRTGNSKKTGKQYTYYCCEHVNSKDETAKCDFMTWDVPVKDDCPVCGHTMFKKAGRGFKKPFCINPECSNFLPEEKRGYPRKKAADSAEGAESAAAAEETAEKKPARRTAAAKKADTAKTAAKKSAAKKPAAAKTAAKKPAAKKETASKAAAKTTSSRKTAAKKTVASKAKKPAGKE</sequence>
<dbReference type="InterPro" id="IPR034149">
    <property type="entry name" value="TOPRIM_TopoI"/>
</dbReference>
<dbReference type="Pfam" id="PF01131">
    <property type="entry name" value="Topoisom_bac"/>
    <property type="match status" value="1"/>
</dbReference>
<keyword evidence="7 10" id="KW-0799">Topoisomerase</keyword>
<dbReference type="RefSeq" id="WP_136891628.1">
    <property type="nucleotide sequence ID" value="NZ_CP034413.3"/>
</dbReference>
<feature type="site" description="Interaction with DNA" evidence="10">
    <location>
        <position position="492"/>
    </location>
</feature>
<dbReference type="EC" id="5.6.2.1" evidence="10"/>
<feature type="compositionally biased region" description="Low complexity" evidence="11">
    <location>
        <begin position="718"/>
        <end position="729"/>
    </location>
</feature>
<dbReference type="SUPFAM" id="SSF57783">
    <property type="entry name" value="Zinc beta-ribbon"/>
    <property type="match status" value="1"/>
</dbReference>
<dbReference type="InterPro" id="IPR013824">
    <property type="entry name" value="Topo_IA_cen_sub1"/>
</dbReference>
<feature type="compositionally biased region" description="Low complexity" evidence="11">
    <location>
        <begin position="779"/>
        <end position="799"/>
    </location>
</feature>
<organism evidence="14 15">
    <name type="scientific">Dysosmobacter welbionis</name>
    <dbReference type="NCBI Taxonomy" id="2093857"/>
    <lineage>
        <taxon>Bacteria</taxon>
        <taxon>Bacillati</taxon>
        <taxon>Bacillota</taxon>
        <taxon>Clostridia</taxon>
        <taxon>Eubacteriales</taxon>
        <taxon>Oscillospiraceae</taxon>
        <taxon>Dysosmobacter</taxon>
    </lineage>
</organism>
<dbReference type="PROSITE" id="PS52039">
    <property type="entry name" value="TOPO_IA_2"/>
    <property type="match status" value="1"/>
</dbReference>
<reference evidence="15" key="1">
    <citation type="submission" date="2018-12" db="EMBL/GenBank/DDBJ databases">
        <title>Dusodibacter welbiota gen. nov., sp. nov., isolated from human faeces and emended description of the Oscillibacter genus.</title>
        <authorList>
            <person name="Le Roy T."/>
            <person name="Van der Smissen P."/>
            <person name="Delzenne N."/>
            <person name="Muccioli G."/>
            <person name="Collet J.F."/>
            <person name="Cani P.D."/>
        </authorList>
    </citation>
    <scope>NUCLEOTIDE SEQUENCE [LARGE SCALE GENOMIC DNA]</scope>
    <source>
        <strain evidence="15">J115</strain>
    </source>
</reference>
<dbReference type="GO" id="GO:0008270">
    <property type="term" value="F:zinc ion binding"/>
    <property type="evidence" value="ECO:0007669"/>
    <property type="project" value="UniProtKB-KW"/>
</dbReference>
<feature type="site" description="Interaction with DNA" evidence="10">
    <location>
        <position position="304"/>
    </location>
</feature>
<comment type="subunit">
    <text evidence="10">Monomer.</text>
</comment>
<comment type="similarity">
    <text evidence="2 10">Belongs to the type IA topoisomerase family.</text>
</comment>
<dbReference type="AlphaFoldDB" id="A0A4D7AX79"/>
<gene>
    <name evidence="10 14" type="primary">topA</name>
    <name evidence="14" type="ORF">EIO64_15780</name>
</gene>
<keyword evidence="5" id="KW-0862">Zinc</keyword>
<protein>
    <recommendedName>
        <fullName evidence="10">DNA topoisomerase 1</fullName>
        <ecNumber evidence="10">5.6.2.1</ecNumber>
    </recommendedName>
    <alternativeName>
        <fullName evidence="10">DNA topoisomerase I</fullName>
    </alternativeName>
</protein>
<feature type="site" description="Interaction with DNA" evidence="10">
    <location>
        <position position="144"/>
    </location>
</feature>
<dbReference type="Gene3D" id="1.10.460.10">
    <property type="entry name" value="Topoisomerase I, domain 2"/>
    <property type="match status" value="1"/>
</dbReference>
<keyword evidence="15" id="KW-1185">Reference proteome</keyword>
<dbReference type="InterPro" id="IPR013498">
    <property type="entry name" value="Topo_IA_Znf"/>
</dbReference>
<feature type="site" description="Interaction with DNA" evidence="10">
    <location>
        <position position="140"/>
    </location>
</feature>
<evidence type="ECO:0000256" key="5">
    <source>
        <dbReference type="ARBA" id="ARBA00022833"/>
    </source>
</evidence>
<evidence type="ECO:0000256" key="9">
    <source>
        <dbReference type="ARBA" id="ARBA00023235"/>
    </source>
</evidence>
<dbReference type="InterPro" id="IPR028612">
    <property type="entry name" value="Topoisom_1_IA"/>
</dbReference>
<feature type="region of interest" description="Disordered" evidence="11">
    <location>
        <begin position="710"/>
        <end position="808"/>
    </location>
</feature>
<feature type="region of interest" description="Disordered" evidence="11">
    <location>
        <begin position="245"/>
        <end position="274"/>
    </location>
</feature>
<dbReference type="GO" id="GO:0006265">
    <property type="term" value="P:DNA topological change"/>
    <property type="evidence" value="ECO:0007669"/>
    <property type="project" value="UniProtKB-UniRule"/>
</dbReference>
<feature type="domain" description="Topo IA-type catalytic" evidence="13">
    <location>
        <begin position="130"/>
        <end position="560"/>
    </location>
</feature>
<feature type="region of interest" description="Interaction with DNA" evidence="10">
    <location>
        <begin position="164"/>
        <end position="169"/>
    </location>
</feature>
<dbReference type="EMBL" id="CP034413">
    <property type="protein sequence ID" value="QCI60480.1"/>
    <property type="molecule type" value="Genomic_DNA"/>
</dbReference>
<dbReference type="Pfam" id="PF01396">
    <property type="entry name" value="Zn_ribbon_Top1"/>
    <property type="match status" value="3"/>
</dbReference>
<dbReference type="InterPro" id="IPR003602">
    <property type="entry name" value="Topo_IA_DNA-bd_dom"/>
</dbReference>
<dbReference type="Gene3D" id="1.10.290.10">
    <property type="entry name" value="Topoisomerase I, domain 4"/>
    <property type="match status" value="1"/>
</dbReference>
<dbReference type="SMART" id="SM00493">
    <property type="entry name" value="TOPRIM"/>
    <property type="match status" value="1"/>
</dbReference>
<dbReference type="Gene3D" id="3.30.65.10">
    <property type="entry name" value="Bacterial Topoisomerase I, domain 1"/>
    <property type="match status" value="1"/>
</dbReference>
<dbReference type="InterPro" id="IPR013825">
    <property type="entry name" value="Topo_IA_cen_sub2"/>
</dbReference>
<keyword evidence="9 10" id="KW-0413">Isomerase</keyword>
<dbReference type="PANTHER" id="PTHR42785">
    <property type="entry name" value="DNA TOPOISOMERASE, TYPE IA, CORE"/>
    <property type="match status" value="1"/>
</dbReference>
<evidence type="ECO:0000313" key="14">
    <source>
        <dbReference type="EMBL" id="QCI60480.1"/>
    </source>
</evidence>